<evidence type="ECO:0000256" key="2">
    <source>
        <dbReference type="ARBA" id="ARBA00022806"/>
    </source>
</evidence>
<feature type="domain" description="Helicase ATP-binding" evidence="4">
    <location>
        <begin position="1"/>
        <end position="90"/>
    </location>
</feature>
<dbReference type="PROSITE" id="PS51192">
    <property type="entry name" value="HELICASE_ATP_BIND_1"/>
    <property type="match status" value="1"/>
</dbReference>
<reference evidence="5 6" key="1">
    <citation type="submission" date="2019-12" db="EMBL/GenBank/DDBJ databases">
        <authorList>
            <person name="Alioto T."/>
            <person name="Alioto T."/>
            <person name="Gomez Garrido J."/>
        </authorList>
    </citation>
    <scope>NUCLEOTIDE SEQUENCE [LARGE SCALE GENOMIC DNA]</scope>
</reference>
<dbReference type="Proteomes" id="UP000594638">
    <property type="component" value="Unassembled WGS sequence"/>
</dbReference>
<keyword evidence="2 5" id="KW-0067">ATP-binding</keyword>
<dbReference type="InterPro" id="IPR027417">
    <property type="entry name" value="P-loop_NTPase"/>
</dbReference>
<dbReference type="Pfam" id="PF00270">
    <property type="entry name" value="DEAD"/>
    <property type="match status" value="1"/>
</dbReference>
<dbReference type="AlphaFoldDB" id="A0A8S0QMQ6"/>
<accession>A0A8S0QMQ6</accession>
<keyword evidence="3" id="KW-0694">RNA-binding</keyword>
<dbReference type="Gene3D" id="3.40.50.300">
    <property type="entry name" value="P-loop containing nucleotide triphosphate hydrolases"/>
    <property type="match status" value="1"/>
</dbReference>
<evidence type="ECO:0000259" key="4">
    <source>
        <dbReference type="PROSITE" id="PS51192"/>
    </source>
</evidence>
<dbReference type="PANTHER" id="PTHR47958">
    <property type="entry name" value="ATP-DEPENDENT RNA HELICASE DBP3"/>
    <property type="match status" value="1"/>
</dbReference>
<keyword evidence="2 5" id="KW-0347">Helicase</keyword>
<proteinExistence type="predicted"/>
<keyword evidence="1" id="KW-0378">Hydrolase</keyword>
<evidence type="ECO:0000256" key="3">
    <source>
        <dbReference type="ARBA" id="ARBA00022884"/>
    </source>
</evidence>
<dbReference type="GO" id="GO:0005524">
    <property type="term" value="F:ATP binding"/>
    <property type="evidence" value="ECO:0007669"/>
    <property type="project" value="InterPro"/>
</dbReference>
<dbReference type="InterPro" id="IPR014001">
    <property type="entry name" value="Helicase_ATP-bd"/>
</dbReference>
<evidence type="ECO:0000313" key="6">
    <source>
        <dbReference type="Proteomes" id="UP000594638"/>
    </source>
</evidence>
<dbReference type="SUPFAM" id="SSF52540">
    <property type="entry name" value="P-loop containing nucleoside triphosphate hydrolases"/>
    <property type="match status" value="1"/>
</dbReference>
<dbReference type="InterPro" id="IPR011545">
    <property type="entry name" value="DEAD/DEAH_box_helicase_dom"/>
</dbReference>
<sequence>MNALKQGVDVVVGTPGRVIDLIKRGSLNLLEVQFVVLGDVDRILNMGFGDDVETILGYMMQKHQTIMLSATMLTQKVKNSVSVNLVRDPIQKLAEGISLFAISTKVRRHLSCEALQCGISQFLRKRNLSAVQDGRFNILVAADDDQIGKPLVEDNNHYGEKSSIVFMDAENSASLVSISICLDSIWFWRTQLELYGIAGLTKKIVIEEAHTFLHYLLNPRMAVNAPLDE</sequence>
<gene>
    <name evidence="5" type="ORF">OLEA9_A060896</name>
</gene>
<dbReference type="Gramene" id="OE9A060896T1">
    <property type="protein sequence ID" value="OE9A060896C1"/>
    <property type="gene ID" value="OE9A060896"/>
</dbReference>
<dbReference type="EMBL" id="CACTIH010001890">
    <property type="protein sequence ID" value="CAA2967754.1"/>
    <property type="molecule type" value="Genomic_DNA"/>
</dbReference>
<name>A0A8S0QMQ6_OLEEU</name>
<evidence type="ECO:0000256" key="1">
    <source>
        <dbReference type="ARBA" id="ARBA00022801"/>
    </source>
</evidence>
<dbReference type="GO" id="GO:0003723">
    <property type="term" value="F:RNA binding"/>
    <property type="evidence" value="ECO:0007669"/>
    <property type="project" value="UniProtKB-KW"/>
</dbReference>
<evidence type="ECO:0000313" key="5">
    <source>
        <dbReference type="EMBL" id="CAA2967754.1"/>
    </source>
</evidence>
<keyword evidence="2 5" id="KW-0547">Nucleotide-binding</keyword>
<dbReference type="OrthoDB" id="409977at2759"/>
<protein>
    <submittedName>
        <fullName evidence="5">DEAD-box ATP-dependent RNA helicase 53-like</fullName>
    </submittedName>
</protein>
<dbReference type="GO" id="GO:0004386">
    <property type="term" value="F:helicase activity"/>
    <property type="evidence" value="ECO:0007669"/>
    <property type="project" value="UniProtKB-KW"/>
</dbReference>
<keyword evidence="6" id="KW-1185">Reference proteome</keyword>
<dbReference type="GO" id="GO:0016787">
    <property type="term" value="F:hydrolase activity"/>
    <property type="evidence" value="ECO:0007669"/>
    <property type="project" value="UniProtKB-KW"/>
</dbReference>
<comment type="caution">
    <text evidence="5">The sequence shown here is derived from an EMBL/GenBank/DDBJ whole genome shotgun (WGS) entry which is preliminary data.</text>
</comment>
<organism evidence="5 6">
    <name type="scientific">Olea europaea subsp. europaea</name>
    <dbReference type="NCBI Taxonomy" id="158383"/>
    <lineage>
        <taxon>Eukaryota</taxon>
        <taxon>Viridiplantae</taxon>
        <taxon>Streptophyta</taxon>
        <taxon>Embryophyta</taxon>
        <taxon>Tracheophyta</taxon>
        <taxon>Spermatophyta</taxon>
        <taxon>Magnoliopsida</taxon>
        <taxon>eudicotyledons</taxon>
        <taxon>Gunneridae</taxon>
        <taxon>Pentapetalae</taxon>
        <taxon>asterids</taxon>
        <taxon>lamiids</taxon>
        <taxon>Lamiales</taxon>
        <taxon>Oleaceae</taxon>
        <taxon>Oleeae</taxon>
        <taxon>Olea</taxon>
    </lineage>
</organism>